<dbReference type="EMBL" id="PVTX01000004">
    <property type="protein sequence ID" value="PRZ07751.1"/>
    <property type="molecule type" value="Genomic_DNA"/>
</dbReference>
<reference evidence="2 3" key="1">
    <citation type="submission" date="2018-03" db="EMBL/GenBank/DDBJ databases">
        <title>Comparative analysis of microorganisms from saline springs in Andes Mountain Range, Colombia.</title>
        <authorList>
            <person name="Rubin E."/>
        </authorList>
    </citation>
    <scope>NUCLEOTIDE SEQUENCE [LARGE SCALE GENOMIC DNA]</scope>
    <source>
        <strain evidence="2 3">CG 23</strain>
    </source>
</reference>
<feature type="compositionally biased region" description="Basic residues" evidence="1">
    <location>
        <begin position="60"/>
        <end position="69"/>
    </location>
</feature>
<protein>
    <submittedName>
        <fullName evidence="2">Uncharacterized protein</fullName>
    </submittedName>
</protein>
<dbReference type="Proteomes" id="UP000239895">
    <property type="component" value="Unassembled WGS sequence"/>
</dbReference>
<name>A0ABX5EH49_9MICO</name>
<organism evidence="2 3">
    <name type="scientific">Isoptericola halotolerans</name>
    <dbReference type="NCBI Taxonomy" id="300560"/>
    <lineage>
        <taxon>Bacteria</taxon>
        <taxon>Bacillati</taxon>
        <taxon>Actinomycetota</taxon>
        <taxon>Actinomycetes</taxon>
        <taxon>Micrococcales</taxon>
        <taxon>Promicromonosporaceae</taxon>
        <taxon>Isoptericola</taxon>
    </lineage>
</organism>
<keyword evidence="3" id="KW-1185">Reference proteome</keyword>
<gene>
    <name evidence="2" type="ORF">BCL65_104194</name>
</gene>
<evidence type="ECO:0000256" key="1">
    <source>
        <dbReference type="SAM" id="MobiDB-lite"/>
    </source>
</evidence>
<evidence type="ECO:0000313" key="3">
    <source>
        <dbReference type="Proteomes" id="UP000239895"/>
    </source>
</evidence>
<proteinExistence type="predicted"/>
<feature type="region of interest" description="Disordered" evidence="1">
    <location>
        <begin position="27"/>
        <end position="69"/>
    </location>
</feature>
<accession>A0ABX5EH49</accession>
<sequence length="69" mass="7223">MEAGASGQRWTDVVGVVVAADADGITLRRDPARPDSPGAGEQVRVPAADVEAAKVLPPRPARRPARPRD</sequence>
<evidence type="ECO:0000313" key="2">
    <source>
        <dbReference type="EMBL" id="PRZ07751.1"/>
    </source>
</evidence>
<comment type="caution">
    <text evidence="2">The sequence shown here is derived from an EMBL/GenBank/DDBJ whole genome shotgun (WGS) entry which is preliminary data.</text>
</comment>